<keyword evidence="3" id="KW-1185">Reference proteome</keyword>
<evidence type="ECO:0000256" key="1">
    <source>
        <dbReference type="SAM" id="MobiDB-lite"/>
    </source>
</evidence>
<reference evidence="2 3" key="1">
    <citation type="journal article" date="2021" name="Commun. Biol.">
        <title>The genome of Shorea leprosula (Dipterocarpaceae) highlights the ecological relevance of drought in aseasonal tropical rainforests.</title>
        <authorList>
            <person name="Ng K.K.S."/>
            <person name="Kobayashi M.J."/>
            <person name="Fawcett J.A."/>
            <person name="Hatakeyama M."/>
            <person name="Paape T."/>
            <person name="Ng C.H."/>
            <person name="Ang C.C."/>
            <person name="Tnah L.H."/>
            <person name="Lee C.T."/>
            <person name="Nishiyama T."/>
            <person name="Sese J."/>
            <person name="O'Brien M.J."/>
            <person name="Copetti D."/>
            <person name="Mohd Noor M.I."/>
            <person name="Ong R.C."/>
            <person name="Putra M."/>
            <person name="Sireger I.Z."/>
            <person name="Indrioko S."/>
            <person name="Kosugi Y."/>
            <person name="Izuno A."/>
            <person name="Isagi Y."/>
            <person name="Lee S.L."/>
            <person name="Shimizu K.K."/>
        </authorList>
    </citation>
    <scope>NUCLEOTIDE SEQUENCE [LARGE SCALE GENOMIC DNA]</scope>
    <source>
        <strain evidence="2">214</strain>
    </source>
</reference>
<protein>
    <submittedName>
        <fullName evidence="2">Uncharacterized protein</fullName>
    </submittedName>
</protein>
<organism evidence="2 3">
    <name type="scientific">Rubroshorea leprosula</name>
    <dbReference type="NCBI Taxonomy" id="152421"/>
    <lineage>
        <taxon>Eukaryota</taxon>
        <taxon>Viridiplantae</taxon>
        <taxon>Streptophyta</taxon>
        <taxon>Embryophyta</taxon>
        <taxon>Tracheophyta</taxon>
        <taxon>Spermatophyta</taxon>
        <taxon>Magnoliopsida</taxon>
        <taxon>eudicotyledons</taxon>
        <taxon>Gunneridae</taxon>
        <taxon>Pentapetalae</taxon>
        <taxon>rosids</taxon>
        <taxon>malvids</taxon>
        <taxon>Malvales</taxon>
        <taxon>Dipterocarpaceae</taxon>
        <taxon>Rubroshorea</taxon>
    </lineage>
</organism>
<name>A0AAV5L321_9ROSI</name>
<feature type="region of interest" description="Disordered" evidence="1">
    <location>
        <begin position="106"/>
        <end position="126"/>
    </location>
</feature>
<dbReference type="EMBL" id="BPVZ01000090">
    <property type="protein sequence ID" value="GKV31182.1"/>
    <property type="molecule type" value="Genomic_DNA"/>
</dbReference>
<evidence type="ECO:0000313" key="3">
    <source>
        <dbReference type="Proteomes" id="UP001054252"/>
    </source>
</evidence>
<dbReference type="AlphaFoldDB" id="A0AAV5L321"/>
<comment type="caution">
    <text evidence="2">The sequence shown here is derived from an EMBL/GenBank/DDBJ whole genome shotgun (WGS) entry which is preliminary data.</text>
</comment>
<evidence type="ECO:0000313" key="2">
    <source>
        <dbReference type="EMBL" id="GKV31182.1"/>
    </source>
</evidence>
<feature type="compositionally biased region" description="Low complexity" evidence="1">
    <location>
        <begin position="54"/>
        <end position="71"/>
    </location>
</feature>
<proteinExistence type="predicted"/>
<gene>
    <name evidence="2" type="ORF">SLEP1_g39901</name>
</gene>
<sequence length="138" mass="15266">MPSWWGKTSSKEVKKKASKESFIDTFQKFKIPSENKLNSRSVGSRRHCSDRVSELGSQSQLQSRSPSPSKQVSRCQSFSEAPHAQPLPLPDLHPAVVGCSDSAVSIPAKPRQEKSPRSSIFQPLPRPACIRRGQILVT</sequence>
<feature type="region of interest" description="Disordered" evidence="1">
    <location>
        <begin position="36"/>
        <end position="93"/>
    </location>
</feature>
<dbReference type="Proteomes" id="UP001054252">
    <property type="component" value="Unassembled WGS sequence"/>
</dbReference>
<accession>A0AAV5L321</accession>